<comment type="subcellular location">
    <subcellularLocation>
        <location evidence="2">Cytoplasm</location>
    </subcellularLocation>
</comment>
<dbReference type="PROSITE" id="PS51350">
    <property type="entry name" value="PTS_HPR_DOM"/>
    <property type="match status" value="1"/>
</dbReference>
<dbReference type="InterPro" id="IPR002114">
    <property type="entry name" value="PTS_HPr_Ser_P_site"/>
</dbReference>
<reference evidence="8" key="1">
    <citation type="journal article" date="2019" name="Int. J. Syst. Evol. Microbiol.">
        <title>The Global Catalogue of Microorganisms (GCM) 10K type strain sequencing project: providing services to taxonomists for standard genome sequencing and annotation.</title>
        <authorList>
            <consortium name="The Broad Institute Genomics Platform"/>
            <consortium name="The Broad Institute Genome Sequencing Center for Infectious Disease"/>
            <person name="Wu L."/>
            <person name="Ma J."/>
        </authorList>
    </citation>
    <scope>NUCLEOTIDE SEQUENCE [LARGE SCALE GENOMIC DNA]</scope>
    <source>
        <strain evidence="8">JCM 18303</strain>
    </source>
</reference>
<dbReference type="InterPro" id="IPR050399">
    <property type="entry name" value="HPr"/>
</dbReference>
<evidence type="ECO:0000256" key="1">
    <source>
        <dbReference type="ARBA" id="ARBA00003681"/>
    </source>
</evidence>
<proteinExistence type="predicted"/>
<sequence length="84" mass="8568">MRRVVTVGPEVGLHARPAAALVAAAARAPGAVRIGREDAAGASMVDAKSILSVLTLGAERGQRLILEAEDAAVLDELATLIETP</sequence>
<dbReference type="SUPFAM" id="SSF55594">
    <property type="entry name" value="HPr-like"/>
    <property type="match status" value="1"/>
</dbReference>
<keyword evidence="8" id="KW-1185">Reference proteome</keyword>
<feature type="domain" description="HPr" evidence="6">
    <location>
        <begin position="1"/>
        <end position="84"/>
    </location>
</feature>
<evidence type="ECO:0000256" key="3">
    <source>
        <dbReference type="ARBA" id="ARBA00020422"/>
    </source>
</evidence>
<evidence type="ECO:0000256" key="2">
    <source>
        <dbReference type="ARBA" id="ARBA00004496"/>
    </source>
</evidence>
<dbReference type="Proteomes" id="UP001428817">
    <property type="component" value="Unassembled WGS sequence"/>
</dbReference>
<evidence type="ECO:0000259" key="6">
    <source>
        <dbReference type="PROSITE" id="PS51350"/>
    </source>
</evidence>
<dbReference type="PANTHER" id="PTHR33705:SF2">
    <property type="entry name" value="PHOSPHOCARRIER PROTEIN NPR"/>
    <property type="match status" value="1"/>
</dbReference>
<dbReference type="PANTHER" id="PTHR33705">
    <property type="entry name" value="PHOSPHOCARRIER PROTEIN HPR"/>
    <property type="match status" value="1"/>
</dbReference>
<gene>
    <name evidence="7" type="ORF">GCM10023321_79610</name>
</gene>
<keyword evidence="4" id="KW-0963">Cytoplasm</keyword>
<dbReference type="InterPro" id="IPR035895">
    <property type="entry name" value="HPr-like_sf"/>
</dbReference>
<evidence type="ECO:0000313" key="7">
    <source>
        <dbReference type="EMBL" id="GAA5174840.1"/>
    </source>
</evidence>
<comment type="function">
    <text evidence="1">General (non sugar-specific) component of the phosphoenolpyruvate-dependent sugar phosphotransferase system (sugar PTS). This major carbohydrate active-transport system catalyzes the phosphorylation of incoming sugar substrates concomitantly with their translocation across the cell membrane. The phosphoryl group from phosphoenolpyruvate (PEP) is transferred to the phosphoryl carrier protein HPr by enzyme I. Phospho-HPr then transfers it to the PTS EIIA domain.</text>
</comment>
<name>A0ABP9RCV9_9PSEU</name>
<dbReference type="PROSITE" id="PS00589">
    <property type="entry name" value="PTS_HPR_SER"/>
    <property type="match status" value="1"/>
</dbReference>
<dbReference type="PRINTS" id="PR00107">
    <property type="entry name" value="PHOSPHOCPHPR"/>
</dbReference>
<organism evidence="7 8">
    <name type="scientific">Pseudonocardia eucalypti</name>
    <dbReference type="NCBI Taxonomy" id="648755"/>
    <lineage>
        <taxon>Bacteria</taxon>
        <taxon>Bacillati</taxon>
        <taxon>Actinomycetota</taxon>
        <taxon>Actinomycetes</taxon>
        <taxon>Pseudonocardiales</taxon>
        <taxon>Pseudonocardiaceae</taxon>
        <taxon>Pseudonocardia</taxon>
    </lineage>
</organism>
<evidence type="ECO:0000313" key="8">
    <source>
        <dbReference type="Proteomes" id="UP001428817"/>
    </source>
</evidence>
<dbReference type="Pfam" id="PF00381">
    <property type="entry name" value="PTS-HPr"/>
    <property type="match status" value="1"/>
</dbReference>
<comment type="caution">
    <text evidence="7">The sequence shown here is derived from an EMBL/GenBank/DDBJ whole genome shotgun (WGS) entry which is preliminary data.</text>
</comment>
<keyword evidence="5" id="KW-0598">Phosphotransferase system</keyword>
<evidence type="ECO:0000256" key="4">
    <source>
        <dbReference type="ARBA" id="ARBA00022490"/>
    </source>
</evidence>
<dbReference type="EMBL" id="BAABJP010000062">
    <property type="protein sequence ID" value="GAA5174840.1"/>
    <property type="molecule type" value="Genomic_DNA"/>
</dbReference>
<dbReference type="InterPro" id="IPR001020">
    <property type="entry name" value="PTS_HPr_His_P_site"/>
</dbReference>
<accession>A0ABP9RCV9</accession>
<dbReference type="RefSeq" id="WP_185062198.1">
    <property type="nucleotide sequence ID" value="NZ_BAABJP010000062.1"/>
</dbReference>
<dbReference type="NCBIfam" id="TIGR01003">
    <property type="entry name" value="PTS_HPr_family"/>
    <property type="match status" value="1"/>
</dbReference>
<evidence type="ECO:0000256" key="5">
    <source>
        <dbReference type="ARBA" id="ARBA00022683"/>
    </source>
</evidence>
<protein>
    <recommendedName>
        <fullName evidence="3">Phosphocarrier protein HPr</fullName>
    </recommendedName>
</protein>
<dbReference type="InterPro" id="IPR000032">
    <property type="entry name" value="HPr-like"/>
</dbReference>
<dbReference type="PROSITE" id="PS00369">
    <property type="entry name" value="PTS_HPR_HIS"/>
    <property type="match status" value="1"/>
</dbReference>
<dbReference type="Gene3D" id="3.30.1340.10">
    <property type="entry name" value="HPr-like"/>
    <property type="match status" value="1"/>
</dbReference>